<feature type="transmembrane region" description="Helical" evidence="5">
    <location>
        <begin position="108"/>
        <end position="127"/>
    </location>
</feature>
<evidence type="ECO:0000256" key="1">
    <source>
        <dbReference type="ARBA" id="ARBA00004370"/>
    </source>
</evidence>
<keyword evidence="2 5" id="KW-0812">Transmembrane</keyword>
<dbReference type="PANTHER" id="PTHR35814:SF1">
    <property type="entry name" value="GLUTATHIONE S-TRANSFERASE-RELATED"/>
    <property type="match status" value="1"/>
</dbReference>
<dbReference type="AlphaFoldDB" id="A0A142W4E8"/>
<feature type="transmembrane region" description="Helical" evidence="5">
    <location>
        <begin position="60"/>
        <end position="87"/>
    </location>
</feature>
<evidence type="ECO:0000313" key="6">
    <source>
        <dbReference type="EMBL" id="AMU96417.1"/>
    </source>
</evidence>
<accession>A0A142W4E8</accession>
<evidence type="ECO:0000256" key="3">
    <source>
        <dbReference type="ARBA" id="ARBA00022989"/>
    </source>
</evidence>
<dbReference type="Proteomes" id="UP000076234">
    <property type="component" value="Chromosome"/>
</dbReference>
<dbReference type="InterPro" id="IPR001129">
    <property type="entry name" value="Membr-assoc_MAPEG"/>
</dbReference>
<dbReference type="GO" id="GO:0016020">
    <property type="term" value="C:membrane"/>
    <property type="evidence" value="ECO:0007669"/>
    <property type="project" value="UniProtKB-SubCell"/>
</dbReference>
<reference evidence="7" key="1">
    <citation type="submission" date="2015-11" db="EMBL/GenBank/DDBJ databases">
        <title>Complete genome sequence of a polyethylene glycol-degrading strain Sphingopyxis terrae strain 203-1 (NBRC 15098).</title>
        <authorList>
            <person name="Yoshiyuki O."/>
            <person name="Shouta N."/>
            <person name="Nagata Y."/>
            <person name="Numata M."/>
            <person name="Tsuchikane K."/>
            <person name="Hosoyama A."/>
            <person name="Yamazoe A."/>
            <person name="Tsuda M."/>
            <person name="Fujita N."/>
            <person name="Kawai F."/>
        </authorList>
    </citation>
    <scope>NUCLEOTIDE SEQUENCE [LARGE SCALE GENOMIC DNA]</scope>
    <source>
        <strain evidence="7">203-1</strain>
    </source>
</reference>
<sequence length="146" mass="15810">MFMLPISLTIAAGAALLNLWLATRVGRVRGQEKVSIGDGGNDRLIRRMRAQANYVENTPFVLILLALIELGIGSSIWLWAVGALYLVGRILHAIGMDGMMWGRMVGTVITMLTLLGLAIAALLSVYLTPTKFVSTEVTETVAIQPQ</sequence>
<gene>
    <name evidence="6" type="ORF">AOA14_17595</name>
</gene>
<dbReference type="Gene3D" id="1.20.120.550">
    <property type="entry name" value="Membrane associated eicosanoid/glutathione metabolism-like domain"/>
    <property type="match status" value="1"/>
</dbReference>
<evidence type="ECO:0000256" key="4">
    <source>
        <dbReference type="ARBA" id="ARBA00023136"/>
    </source>
</evidence>
<dbReference type="EMBL" id="CP013342">
    <property type="protein sequence ID" value="AMU96417.1"/>
    <property type="molecule type" value="Genomic_DNA"/>
</dbReference>
<dbReference type="STRING" id="1219058.AOA14_17595"/>
<evidence type="ECO:0000256" key="2">
    <source>
        <dbReference type="ARBA" id="ARBA00022692"/>
    </source>
</evidence>
<dbReference type="PANTHER" id="PTHR35814">
    <property type="match status" value="1"/>
</dbReference>
<dbReference type="InterPro" id="IPR023352">
    <property type="entry name" value="MAPEG-like_dom_sf"/>
</dbReference>
<protein>
    <submittedName>
        <fullName evidence="6">GST-like protein</fullName>
    </submittedName>
</protein>
<dbReference type="KEGG" id="ster:AOA14_17595"/>
<dbReference type="SUPFAM" id="SSF161084">
    <property type="entry name" value="MAPEG domain-like"/>
    <property type="match status" value="1"/>
</dbReference>
<dbReference type="Pfam" id="PF01124">
    <property type="entry name" value="MAPEG"/>
    <property type="match status" value="1"/>
</dbReference>
<evidence type="ECO:0000313" key="7">
    <source>
        <dbReference type="Proteomes" id="UP000076234"/>
    </source>
</evidence>
<reference evidence="6 7" key="2">
    <citation type="journal article" date="2016" name="Genome Announc.">
        <title>Complete Genome Sequence of Sphingopyxis terrae Strain 203-1 (NBRC 111660), a Polyethylene Glycol Degrader.</title>
        <authorList>
            <person name="Ohtsubo Y."/>
            <person name="Nonoyama S."/>
            <person name="Nagata Y."/>
            <person name="Numata M."/>
            <person name="Tsuchikane K."/>
            <person name="Hosoyama A."/>
            <person name="Yamazoe A."/>
            <person name="Tsuda M."/>
            <person name="Fujita N."/>
            <person name="Kawai F."/>
        </authorList>
    </citation>
    <scope>NUCLEOTIDE SEQUENCE [LARGE SCALE GENOMIC DNA]</scope>
    <source>
        <strain evidence="6 7">203-1</strain>
    </source>
</reference>
<comment type="subcellular location">
    <subcellularLocation>
        <location evidence="1">Membrane</location>
    </subcellularLocation>
</comment>
<proteinExistence type="predicted"/>
<name>A0A142W4E8_9SPHN</name>
<organism evidence="6 7">
    <name type="scientific">Sphingopyxis terrae subsp. terrae NBRC 15098</name>
    <dbReference type="NCBI Taxonomy" id="1219058"/>
    <lineage>
        <taxon>Bacteria</taxon>
        <taxon>Pseudomonadati</taxon>
        <taxon>Pseudomonadota</taxon>
        <taxon>Alphaproteobacteria</taxon>
        <taxon>Sphingomonadales</taxon>
        <taxon>Sphingomonadaceae</taxon>
        <taxon>Sphingopyxis</taxon>
    </lineage>
</organism>
<keyword evidence="3 5" id="KW-1133">Transmembrane helix</keyword>
<keyword evidence="4 5" id="KW-0472">Membrane</keyword>
<dbReference type="RefSeq" id="WP_062902746.1">
    <property type="nucleotide sequence ID" value="NZ_CP013342.1"/>
</dbReference>
<evidence type="ECO:0000256" key="5">
    <source>
        <dbReference type="SAM" id="Phobius"/>
    </source>
</evidence>